<keyword evidence="1" id="KW-1133">Transmembrane helix</keyword>
<organism evidence="2 3">
    <name type="scientific">Lophium mytilinum</name>
    <dbReference type="NCBI Taxonomy" id="390894"/>
    <lineage>
        <taxon>Eukaryota</taxon>
        <taxon>Fungi</taxon>
        <taxon>Dikarya</taxon>
        <taxon>Ascomycota</taxon>
        <taxon>Pezizomycotina</taxon>
        <taxon>Dothideomycetes</taxon>
        <taxon>Pleosporomycetidae</taxon>
        <taxon>Mytilinidiales</taxon>
        <taxon>Mytilinidiaceae</taxon>
        <taxon>Lophium</taxon>
    </lineage>
</organism>
<accession>A0A6A6RD00</accession>
<keyword evidence="3" id="KW-1185">Reference proteome</keyword>
<keyword evidence="1" id="KW-0812">Transmembrane</keyword>
<sequence length="210" mass="23975">MTKDVSKGQDDSELPPLDDRLVASAAAKLNAANIPSVLWGNSMSTIFGILIIVNVRAGFKKCKLEDYNSNKKLFYALTPYAHLYITKSERLGLYKKFDILWRLPNLLDVDGESITLASNLNQLPGLDILGRRGRYQQDLHPALLLLVKRDQNTYGGYWMNWISYILEYCTENSVFDESRLTGNYKTYINAFVEGDHKLRKQAFERIGLTE</sequence>
<dbReference type="EMBL" id="MU004181">
    <property type="protein sequence ID" value="KAF2502256.1"/>
    <property type="molecule type" value="Genomic_DNA"/>
</dbReference>
<feature type="transmembrane region" description="Helical" evidence="1">
    <location>
        <begin position="37"/>
        <end position="55"/>
    </location>
</feature>
<protein>
    <submittedName>
        <fullName evidence="2">Uncharacterized protein</fullName>
    </submittedName>
</protein>
<reference evidence="2" key="1">
    <citation type="journal article" date="2020" name="Stud. Mycol.">
        <title>101 Dothideomycetes genomes: a test case for predicting lifestyles and emergence of pathogens.</title>
        <authorList>
            <person name="Haridas S."/>
            <person name="Albert R."/>
            <person name="Binder M."/>
            <person name="Bloem J."/>
            <person name="Labutti K."/>
            <person name="Salamov A."/>
            <person name="Andreopoulos B."/>
            <person name="Baker S."/>
            <person name="Barry K."/>
            <person name="Bills G."/>
            <person name="Bluhm B."/>
            <person name="Cannon C."/>
            <person name="Castanera R."/>
            <person name="Culley D."/>
            <person name="Daum C."/>
            <person name="Ezra D."/>
            <person name="Gonzalez J."/>
            <person name="Henrissat B."/>
            <person name="Kuo A."/>
            <person name="Liang C."/>
            <person name="Lipzen A."/>
            <person name="Lutzoni F."/>
            <person name="Magnuson J."/>
            <person name="Mondo S."/>
            <person name="Nolan M."/>
            <person name="Ohm R."/>
            <person name="Pangilinan J."/>
            <person name="Park H.-J."/>
            <person name="Ramirez L."/>
            <person name="Alfaro M."/>
            <person name="Sun H."/>
            <person name="Tritt A."/>
            <person name="Yoshinaga Y."/>
            <person name="Zwiers L.-H."/>
            <person name="Turgeon B."/>
            <person name="Goodwin S."/>
            <person name="Spatafora J."/>
            <person name="Crous P."/>
            <person name="Grigoriev I."/>
        </authorList>
    </citation>
    <scope>NUCLEOTIDE SEQUENCE</scope>
    <source>
        <strain evidence="2">CBS 269.34</strain>
    </source>
</reference>
<evidence type="ECO:0000313" key="3">
    <source>
        <dbReference type="Proteomes" id="UP000799750"/>
    </source>
</evidence>
<gene>
    <name evidence="2" type="ORF">BU16DRAFT_587409</name>
</gene>
<dbReference type="Proteomes" id="UP000799750">
    <property type="component" value="Unassembled WGS sequence"/>
</dbReference>
<evidence type="ECO:0000313" key="2">
    <source>
        <dbReference type="EMBL" id="KAF2502256.1"/>
    </source>
</evidence>
<name>A0A6A6RD00_9PEZI</name>
<proteinExistence type="predicted"/>
<dbReference type="AlphaFoldDB" id="A0A6A6RD00"/>
<keyword evidence="1" id="KW-0472">Membrane</keyword>
<dbReference type="OrthoDB" id="4499271at2759"/>
<evidence type="ECO:0000256" key="1">
    <source>
        <dbReference type="SAM" id="Phobius"/>
    </source>
</evidence>